<feature type="domain" description="CBS" evidence="3">
    <location>
        <begin position="86"/>
        <end position="144"/>
    </location>
</feature>
<dbReference type="AlphaFoldDB" id="A0A098S8H4"/>
<reference evidence="4 5" key="1">
    <citation type="journal article" date="2014" name="Int. J. Syst. Evol. Microbiol.">
        <title>Phaeodactylibacter xiamenensis gen. nov., sp. nov., a member of the family Saprospiraceae isolated from the marine alga Phaeodactylum tricornutum.</title>
        <authorList>
            <person name="Chen Z.Jr."/>
            <person name="Lei X."/>
            <person name="Lai Q."/>
            <person name="Li Y."/>
            <person name="Zhang B."/>
            <person name="Zhang J."/>
            <person name="Zhang H."/>
            <person name="Yang L."/>
            <person name="Zheng W."/>
            <person name="Tian Y."/>
            <person name="Yu Z."/>
            <person name="Xu H.Jr."/>
            <person name="Zheng T."/>
        </authorList>
    </citation>
    <scope>NUCLEOTIDE SEQUENCE [LARGE SCALE GENOMIC DNA]</scope>
    <source>
        <strain evidence="4 5">KD52</strain>
    </source>
</reference>
<sequence>MNVLDPVKSIMTTKLITVSTGDKLTAVKEIFDNNRIHHVPVVRYKELVGIISKTDFMHFLRGFNRNQEDRFVNEARMRAYNVEDIMTKGIAKLSPDDRINVALEVFLENRFHAVPVVSENGELEGILTTFDIIKAIAATKVTPEEILESKKQH</sequence>
<dbReference type="RefSeq" id="WP_044219108.1">
    <property type="nucleotide sequence ID" value="NZ_JBKAGJ010000017.1"/>
</dbReference>
<feature type="domain" description="CBS" evidence="3">
    <location>
        <begin position="11"/>
        <end position="68"/>
    </location>
</feature>
<evidence type="ECO:0000256" key="2">
    <source>
        <dbReference type="PROSITE-ProRule" id="PRU00703"/>
    </source>
</evidence>
<dbReference type="Proteomes" id="UP000029736">
    <property type="component" value="Unassembled WGS sequence"/>
</dbReference>
<dbReference type="PROSITE" id="PS51371">
    <property type="entry name" value="CBS"/>
    <property type="match status" value="2"/>
</dbReference>
<dbReference type="InterPro" id="IPR046342">
    <property type="entry name" value="CBS_dom_sf"/>
</dbReference>
<proteinExistence type="predicted"/>
<evidence type="ECO:0000313" key="4">
    <source>
        <dbReference type="EMBL" id="KGE88421.1"/>
    </source>
</evidence>
<gene>
    <name evidence="4" type="ORF">IX84_09555</name>
</gene>
<protein>
    <recommendedName>
        <fullName evidence="3">CBS domain-containing protein</fullName>
    </recommendedName>
</protein>
<dbReference type="OrthoDB" id="1119899at2"/>
<name>A0A098S8H4_9BACT</name>
<dbReference type="EMBL" id="JPOS01000019">
    <property type="protein sequence ID" value="KGE88421.1"/>
    <property type="molecule type" value="Genomic_DNA"/>
</dbReference>
<evidence type="ECO:0000256" key="1">
    <source>
        <dbReference type="ARBA" id="ARBA00023122"/>
    </source>
</evidence>
<keyword evidence="1 2" id="KW-0129">CBS domain</keyword>
<comment type="caution">
    <text evidence="4">The sequence shown here is derived from an EMBL/GenBank/DDBJ whole genome shotgun (WGS) entry which is preliminary data.</text>
</comment>
<dbReference type="InterPro" id="IPR000644">
    <property type="entry name" value="CBS_dom"/>
</dbReference>
<organism evidence="4 5">
    <name type="scientific">Phaeodactylibacter xiamenensis</name>
    <dbReference type="NCBI Taxonomy" id="1524460"/>
    <lineage>
        <taxon>Bacteria</taxon>
        <taxon>Pseudomonadati</taxon>
        <taxon>Bacteroidota</taxon>
        <taxon>Saprospiria</taxon>
        <taxon>Saprospirales</taxon>
        <taxon>Haliscomenobacteraceae</taxon>
        <taxon>Phaeodactylibacter</taxon>
    </lineage>
</organism>
<dbReference type="InterPro" id="IPR051257">
    <property type="entry name" value="Diverse_CBS-Domain"/>
</dbReference>
<keyword evidence="5" id="KW-1185">Reference proteome</keyword>
<dbReference type="Pfam" id="PF00571">
    <property type="entry name" value="CBS"/>
    <property type="match status" value="2"/>
</dbReference>
<dbReference type="SMART" id="SM00116">
    <property type="entry name" value="CBS"/>
    <property type="match status" value="2"/>
</dbReference>
<dbReference type="SUPFAM" id="SSF54631">
    <property type="entry name" value="CBS-domain pair"/>
    <property type="match status" value="1"/>
</dbReference>
<evidence type="ECO:0000259" key="3">
    <source>
        <dbReference type="PROSITE" id="PS51371"/>
    </source>
</evidence>
<dbReference type="PANTHER" id="PTHR43080:SF2">
    <property type="entry name" value="CBS DOMAIN-CONTAINING PROTEIN"/>
    <property type="match status" value="1"/>
</dbReference>
<dbReference type="Gene3D" id="3.10.580.10">
    <property type="entry name" value="CBS-domain"/>
    <property type="match status" value="1"/>
</dbReference>
<dbReference type="PANTHER" id="PTHR43080">
    <property type="entry name" value="CBS DOMAIN-CONTAINING PROTEIN CBSX3, MITOCHONDRIAL"/>
    <property type="match status" value="1"/>
</dbReference>
<evidence type="ECO:0000313" key="5">
    <source>
        <dbReference type="Proteomes" id="UP000029736"/>
    </source>
</evidence>
<dbReference type="STRING" id="1524460.IX84_09555"/>
<accession>A0A098S8H4</accession>